<dbReference type="PANTHER" id="PTHR46524:SF7">
    <property type="entry name" value="CW-TYPE ZINC FINGER"/>
    <property type="match status" value="1"/>
</dbReference>
<feature type="compositionally biased region" description="Basic residues" evidence="4">
    <location>
        <begin position="687"/>
        <end position="697"/>
    </location>
</feature>
<feature type="region of interest" description="Disordered" evidence="4">
    <location>
        <begin position="255"/>
        <end position="320"/>
    </location>
</feature>
<sequence length="1455" mass="159146">MEDEDAELEEGEAKEALDPDTDFSYLDTRLEMLLGDCQKEFQGGNLSTEKLGSKYGGYGTFLPTHARVPSMLSDPHPAPTAADASRPAGEGLSISTEPSRRSVGSSVQQISTRGNGVVSTLATNNKVKLKIKLGKQYVDTEEAKRKALYNGIGLGDFSDDEPSLDDDDDSHSRSNAESPEPSLMAIIEMMTALCPEGGLLSPLSDNTIGIMDVKNSNSYMHKSGISPSATLNTYISANKVDLESPCVPDSDCRKSKGFESDKHSTDGKKGGDIVAHSNGGRKSRRDFDANKSSVKERQLKSGTNENSKSEHLDSFDEKGMEVLGKEEFDLVKSSRKQLEVNKPSAMDGQKDREATDGKGPEKSHASKNRDSKDLSRPKSTGKTSALRESEAVRMIDNVKESNHKVISLLESRKQGKDDCKSSALGRFKENPKERLEDNLRKDVAGETKAKDLIREGSKPGSATKKSNSSVTARKGVPHEQKNSKNAQDKKSLVKDFENERKSMTESVVGKEEEKFPAPVEAAPVSLVVPQLVLDNWVACDKCETWRLLMPHVDPKSLPKKWRCRMMDWLPNMNNCKWLEAETTAAVYALLGYQNPALPAAGLPAAGAAPVTFLAPISLADPVVDEWAGEVDNKKSFFPKKDVPGKLGAAIAKVGGDKEIDGAMKSKNINYAGLDNSGDGIAGSDNYKHKHKEKAKRTRPSEGEDTRIKKKVLQEQERNVDAPQWSKESMDLELPQVYKERTGVLLPGETQGSGPGKRKKTGTAEDLDEIQNSKRSKLDRSKLQYDDLQDPSENCLETDKRVNVQKLKREISVQKPGDNLHTIIHHKETNDINSVLEDLRDHDGVEKRGEVRDQGRNSKGLEKQKKSKEDANDSDQRTWKKRRDDTSYHRPSQSSPPGKSTYEREDFNRSTSSKVSNSSSGSSGLGLRGVGSPLESTVSSSPVRVGNGNRDLFYNRVASGHATSGIDTGMQLSPGPKHARAPSRGSSLDEGEYRLPGVIQNTSRCGKQDSGGEARDDVWYDGEDREADRGHNQHSERLLHNSGDMDDDGQQLRRRGNRERDSDSRRFDIRDHDDVDHSDHHVKERNNARDNKCRPPRDCGQEKITLGRGGRVAPSSKDINREGDRIVSNMCKDGGGTAVGPADLNKRPVASSNTRGGVDRGEALKREVTEARLAKPLVVEIATVSPAKKEHDHAIQTSKKYMQDAKDLKHSADRLKMKQKAPTFADETESTNLYLQSALKFLQSAAILEPLQSESSTLKSMELYKDTAGLCEFCACQYKRRGDLRATALAYACAAVARTRLMISKKTFFANDCKEFQSAIESKSGPQVPSNGESPSSSSASDVDYLNKHHGLISGNKALLGKAAIVFPQVVSGANGTSVSIPARLRPVATRFLKDAQDMSLLLESWQKAADATTKAEASKETQGLAAVKHVGELGGLGDIDGVVRLVRVALDAIGH</sequence>
<reference evidence="7" key="3">
    <citation type="submission" date="2020-12" db="UniProtKB">
        <authorList>
            <consortium name="EnsemblPlants"/>
        </authorList>
    </citation>
    <scope>IDENTIFICATION</scope>
</reference>
<dbReference type="InterPro" id="IPR011124">
    <property type="entry name" value="Znf_CW"/>
</dbReference>
<feature type="compositionally biased region" description="Basic and acidic residues" evidence="4">
    <location>
        <begin position="255"/>
        <end position="271"/>
    </location>
</feature>
<feature type="compositionally biased region" description="Acidic residues" evidence="4">
    <location>
        <begin position="157"/>
        <end position="169"/>
    </location>
</feature>
<name>A0A2K1JEI4_PHYPA</name>
<feature type="compositionally biased region" description="Basic and acidic residues" evidence="4">
    <location>
        <begin position="836"/>
        <end position="887"/>
    </location>
</feature>
<dbReference type="PROSITE" id="PS51050">
    <property type="entry name" value="ZF_CW"/>
    <property type="match status" value="1"/>
</dbReference>
<dbReference type="EnsemblPlants" id="Pp3c15_25623V3.1">
    <property type="protein sequence ID" value="Pp3c15_25623V3.1"/>
    <property type="gene ID" value="Pp3c15_25623"/>
</dbReference>
<feature type="region of interest" description="Disordered" evidence="4">
    <location>
        <begin position="833"/>
        <end position="948"/>
    </location>
</feature>
<feature type="region of interest" description="Disordered" evidence="4">
    <location>
        <begin position="1"/>
        <end position="22"/>
    </location>
</feature>
<feature type="region of interest" description="Disordered" evidence="4">
    <location>
        <begin position="156"/>
        <end position="181"/>
    </location>
</feature>
<evidence type="ECO:0000256" key="4">
    <source>
        <dbReference type="SAM" id="MobiDB-lite"/>
    </source>
</evidence>
<reference evidence="6 8" key="2">
    <citation type="journal article" date="2018" name="Plant J.">
        <title>The Physcomitrella patens chromosome-scale assembly reveals moss genome structure and evolution.</title>
        <authorList>
            <person name="Lang D."/>
            <person name="Ullrich K.K."/>
            <person name="Murat F."/>
            <person name="Fuchs J."/>
            <person name="Jenkins J."/>
            <person name="Haas F.B."/>
            <person name="Piednoel M."/>
            <person name="Gundlach H."/>
            <person name="Van Bel M."/>
            <person name="Meyberg R."/>
            <person name="Vives C."/>
            <person name="Morata J."/>
            <person name="Symeonidi A."/>
            <person name="Hiss M."/>
            <person name="Muchero W."/>
            <person name="Kamisugi Y."/>
            <person name="Saleh O."/>
            <person name="Blanc G."/>
            <person name="Decker E.L."/>
            <person name="van Gessel N."/>
            <person name="Grimwood J."/>
            <person name="Hayes R.D."/>
            <person name="Graham S.W."/>
            <person name="Gunter L.E."/>
            <person name="McDaniel S.F."/>
            <person name="Hoernstein S.N.W."/>
            <person name="Larsson A."/>
            <person name="Li F.W."/>
            <person name="Perroud P.F."/>
            <person name="Phillips J."/>
            <person name="Ranjan P."/>
            <person name="Rokshar D.S."/>
            <person name="Rothfels C.J."/>
            <person name="Schneider L."/>
            <person name="Shu S."/>
            <person name="Stevenson D.W."/>
            <person name="Thummler F."/>
            <person name="Tillich M."/>
            <person name="Villarreal Aguilar J.C."/>
            <person name="Widiez T."/>
            <person name="Wong G.K."/>
            <person name="Wymore A."/>
            <person name="Zhang Y."/>
            <person name="Zimmer A.D."/>
            <person name="Quatrano R.S."/>
            <person name="Mayer K.F.X."/>
            <person name="Goodstein D."/>
            <person name="Casacuberta J.M."/>
            <person name="Vandepoele K."/>
            <person name="Reski R."/>
            <person name="Cuming A.C."/>
            <person name="Tuskan G.A."/>
            <person name="Maumus F."/>
            <person name="Salse J."/>
            <person name="Schmutz J."/>
            <person name="Rensing S.A."/>
        </authorList>
    </citation>
    <scope>NUCLEOTIDE SEQUENCE [LARGE SCALE GENOMIC DNA]</scope>
    <source>
        <strain evidence="7 8">cv. Gransden 2004</strain>
    </source>
</reference>
<feature type="compositionally biased region" description="Basic and acidic residues" evidence="4">
    <location>
        <begin position="348"/>
        <end position="376"/>
    </location>
</feature>
<keyword evidence="8" id="KW-1185">Reference proteome</keyword>
<feature type="compositionally biased region" description="Basic and acidic residues" evidence="4">
    <location>
        <begin position="476"/>
        <end position="494"/>
    </location>
</feature>
<evidence type="ECO:0000256" key="1">
    <source>
        <dbReference type="ARBA" id="ARBA00022723"/>
    </source>
</evidence>
<keyword evidence="1" id="KW-0479">Metal-binding</keyword>
<evidence type="ECO:0000256" key="3">
    <source>
        <dbReference type="ARBA" id="ARBA00022833"/>
    </source>
</evidence>
<feature type="compositionally biased region" description="Polar residues" evidence="4">
    <location>
        <begin position="888"/>
        <end position="897"/>
    </location>
</feature>
<feature type="compositionally biased region" description="Polar residues" evidence="4">
    <location>
        <begin position="93"/>
        <end position="112"/>
    </location>
</feature>
<evidence type="ECO:0000313" key="6">
    <source>
        <dbReference type="EMBL" id="PNR39946.1"/>
    </source>
</evidence>
<dbReference type="InterPro" id="IPR055300">
    <property type="entry name" value="CWZF3/5/7"/>
</dbReference>
<feature type="compositionally biased region" description="Basic and acidic residues" evidence="4">
    <location>
        <begin position="385"/>
        <end position="403"/>
    </location>
</feature>
<feature type="compositionally biased region" description="Low complexity" evidence="4">
    <location>
        <begin position="908"/>
        <end position="921"/>
    </location>
</feature>
<dbReference type="Gramene" id="Pp3c15_25623V3.1">
    <property type="protein sequence ID" value="Pp3c15_25623V3.1"/>
    <property type="gene ID" value="Pp3c15_25623"/>
</dbReference>
<feature type="compositionally biased region" description="Basic and acidic residues" evidence="4">
    <location>
        <begin position="1005"/>
        <end position="1017"/>
    </location>
</feature>
<evidence type="ECO:0000256" key="2">
    <source>
        <dbReference type="ARBA" id="ARBA00022771"/>
    </source>
</evidence>
<organism evidence="6">
    <name type="scientific">Physcomitrium patens</name>
    <name type="common">Spreading-leaved earth moss</name>
    <name type="synonym">Physcomitrella patens</name>
    <dbReference type="NCBI Taxonomy" id="3218"/>
    <lineage>
        <taxon>Eukaryota</taxon>
        <taxon>Viridiplantae</taxon>
        <taxon>Streptophyta</taxon>
        <taxon>Embryophyta</taxon>
        <taxon>Bryophyta</taxon>
        <taxon>Bryophytina</taxon>
        <taxon>Bryopsida</taxon>
        <taxon>Funariidae</taxon>
        <taxon>Funariales</taxon>
        <taxon>Funariaceae</taxon>
        <taxon>Physcomitrium</taxon>
    </lineage>
</organism>
<keyword evidence="3" id="KW-0862">Zinc</keyword>
<evidence type="ECO:0000259" key="5">
    <source>
        <dbReference type="PROSITE" id="PS51050"/>
    </source>
</evidence>
<dbReference type="GeneID" id="112291975"/>
<dbReference type="EMBL" id="ABEU02000015">
    <property type="protein sequence ID" value="PNR39946.1"/>
    <property type="molecule type" value="Genomic_DNA"/>
</dbReference>
<feature type="compositionally biased region" description="Basic and acidic residues" evidence="4">
    <location>
        <begin position="307"/>
        <end position="320"/>
    </location>
</feature>
<proteinExistence type="predicted"/>
<feature type="compositionally biased region" description="Basic and acidic residues" evidence="4">
    <location>
        <begin position="410"/>
        <end position="457"/>
    </location>
</feature>
<dbReference type="RefSeq" id="XP_024395771.1">
    <property type="nucleotide sequence ID" value="XM_024540003.2"/>
</dbReference>
<dbReference type="GO" id="GO:0008270">
    <property type="term" value="F:zinc ion binding"/>
    <property type="evidence" value="ECO:0007669"/>
    <property type="project" value="UniProtKB-KW"/>
</dbReference>
<dbReference type="Proteomes" id="UP000006727">
    <property type="component" value="Chromosome 15"/>
</dbReference>
<feature type="compositionally biased region" description="Basic and acidic residues" evidence="4">
    <location>
        <begin position="1057"/>
        <end position="1100"/>
    </location>
</feature>
<protein>
    <recommendedName>
        <fullName evidence="5">CW-type domain-containing protein</fullName>
    </recommendedName>
</protein>
<dbReference type="STRING" id="3218.A0A2K1JEI4"/>
<dbReference type="OMA" id="VRRNICN"/>
<dbReference type="Gene3D" id="3.30.40.100">
    <property type="match status" value="1"/>
</dbReference>
<dbReference type="Pfam" id="PF24756">
    <property type="entry name" value="THD_CWZF3-5-7"/>
    <property type="match status" value="1"/>
</dbReference>
<feature type="compositionally biased region" description="Basic and acidic residues" evidence="4">
    <location>
        <begin position="1025"/>
        <end position="1038"/>
    </location>
</feature>
<feature type="region of interest" description="Disordered" evidence="4">
    <location>
        <begin position="1320"/>
        <end position="1341"/>
    </location>
</feature>
<feature type="domain" description="CW-type" evidence="5">
    <location>
        <begin position="530"/>
        <end position="583"/>
    </location>
</feature>
<feature type="region of interest" description="Disordered" evidence="4">
    <location>
        <begin position="332"/>
        <end position="494"/>
    </location>
</feature>
<feature type="compositionally biased region" description="Basic and acidic residues" evidence="4">
    <location>
        <begin position="285"/>
        <end position="299"/>
    </location>
</feature>
<reference evidence="6 8" key="1">
    <citation type="journal article" date="2008" name="Science">
        <title>The Physcomitrella genome reveals evolutionary insights into the conquest of land by plants.</title>
        <authorList>
            <person name="Rensing S."/>
            <person name="Lang D."/>
            <person name="Zimmer A."/>
            <person name="Terry A."/>
            <person name="Salamov A."/>
            <person name="Shapiro H."/>
            <person name="Nishiyama T."/>
            <person name="Perroud P.-F."/>
            <person name="Lindquist E."/>
            <person name="Kamisugi Y."/>
            <person name="Tanahashi T."/>
            <person name="Sakakibara K."/>
            <person name="Fujita T."/>
            <person name="Oishi K."/>
            <person name="Shin-I T."/>
            <person name="Kuroki Y."/>
            <person name="Toyoda A."/>
            <person name="Suzuki Y."/>
            <person name="Hashimoto A."/>
            <person name="Yamaguchi K."/>
            <person name="Sugano A."/>
            <person name="Kohara Y."/>
            <person name="Fujiyama A."/>
            <person name="Anterola A."/>
            <person name="Aoki S."/>
            <person name="Ashton N."/>
            <person name="Barbazuk W.B."/>
            <person name="Barker E."/>
            <person name="Bennetzen J."/>
            <person name="Bezanilla M."/>
            <person name="Blankenship R."/>
            <person name="Cho S.H."/>
            <person name="Dutcher S."/>
            <person name="Estelle M."/>
            <person name="Fawcett J.A."/>
            <person name="Gundlach H."/>
            <person name="Hanada K."/>
            <person name="Heyl A."/>
            <person name="Hicks K.A."/>
            <person name="Hugh J."/>
            <person name="Lohr M."/>
            <person name="Mayer K."/>
            <person name="Melkozernov A."/>
            <person name="Murata T."/>
            <person name="Nelson D."/>
            <person name="Pils B."/>
            <person name="Prigge M."/>
            <person name="Reiss B."/>
            <person name="Renner T."/>
            <person name="Rombauts S."/>
            <person name="Rushton P."/>
            <person name="Sanderfoot A."/>
            <person name="Schween G."/>
            <person name="Shiu S.-H."/>
            <person name="Stueber K."/>
            <person name="Theodoulou F.L."/>
            <person name="Tu H."/>
            <person name="Van de Peer Y."/>
            <person name="Verrier P.J."/>
            <person name="Waters E."/>
            <person name="Wood A."/>
            <person name="Yang L."/>
            <person name="Cove D."/>
            <person name="Cuming A."/>
            <person name="Hasebe M."/>
            <person name="Lucas S."/>
            <person name="Mishler D.B."/>
            <person name="Reski R."/>
            <person name="Grigoriev I."/>
            <person name="Quatrano R.S."/>
            <person name="Boore J.L."/>
        </authorList>
    </citation>
    <scope>NUCLEOTIDE SEQUENCE [LARGE SCALE GENOMIC DNA]</scope>
    <source>
        <strain evidence="7 8">cv. Gransden 2004</strain>
    </source>
</reference>
<dbReference type="PaxDb" id="3218-PP1S253_20V6.1"/>
<accession>A0A2K1JEI4</accession>
<feature type="compositionally biased region" description="Acidic residues" evidence="4">
    <location>
        <begin position="1"/>
        <end position="10"/>
    </location>
</feature>
<feature type="region of interest" description="Disordered" evidence="4">
    <location>
        <begin position="673"/>
        <end position="798"/>
    </location>
</feature>
<dbReference type="PANTHER" id="PTHR46524">
    <property type="entry name" value="CW-TYPE ZINC FINGER"/>
    <property type="match status" value="1"/>
</dbReference>
<keyword evidence="2" id="KW-0863">Zinc-finger</keyword>
<feature type="region of interest" description="Disordered" evidence="4">
    <location>
        <begin position="963"/>
        <end position="1160"/>
    </location>
</feature>
<feature type="compositionally biased region" description="Basic and acidic residues" evidence="4">
    <location>
        <begin position="775"/>
        <end position="784"/>
    </location>
</feature>
<dbReference type="Pfam" id="PF07496">
    <property type="entry name" value="zf-CW"/>
    <property type="match status" value="1"/>
</dbReference>
<dbReference type="InterPro" id="IPR056406">
    <property type="entry name" value="THD_CWZF3/5/7"/>
</dbReference>
<feature type="region of interest" description="Disordered" evidence="4">
    <location>
        <begin position="68"/>
        <end position="112"/>
    </location>
</feature>
<gene>
    <name evidence="7" type="primary">LOC112291975</name>
    <name evidence="6" type="ORF">PHYPA_020226</name>
</gene>
<feature type="compositionally biased region" description="Low complexity" evidence="4">
    <location>
        <begin position="1329"/>
        <end position="1340"/>
    </location>
</feature>
<evidence type="ECO:0000313" key="7">
    <source>
        <dbReference type="EnsemblPlants" id="Pp3c15_25623V3.1"/>
    </source>
</evidence>
<feature type="compositionally biased region" description="Basic and acidic residues" evidence="4">
    <location>
        <begin position="698"/>
        <end position="719"/>
    </location>
</feature>
<dbReference type="FunCoup" id="A0A2K1JEI4">
    <property type="interactions" value="1739"/>
</dbReference>
<evidence type="ECO:0000313" key="8">
    <source>
        <dbReference type="Proteomes" id="UP000006727"/>
    </source>
</evidence>